<comment type="caution">
    <text evidence="10">The sequence shown here is derived from an EMBL/GenBank/DDBJ whole genome shotgun (WGS) entry which is preliminary data.</text>
</comment>
<dbReference type="PANTHER" id="PTHR43000">
    <property type="entry name" value="DTDP-D-GLUCOSE 4,6-DEHYDRATASE-RELATED"/>
    <property type="match status" value="1"/>
</dbReference>
<dbReference type="InterPro" id="IPR016040">
    <property type="entry name" value="NAD(P)-bd_dom"/>
</dbReference>
<dbReference type="CDD" id="cd05246">
    <property type="entry name" value="dTDP_GD_SDR_e"/>
    <property type="match status" value="1"/>
</dbReference>
<dbReference type="Pfam" id="PF16363">
    <property type="entry name" value="GDP_Man_Dehyd"/>
    <property type="match status" value="1"/>
</dbReference>
<evidence type="ECO:0000259" key="9">
    <source>
        <dbReference type="Pfam" id="PF16363"/>
    </source>
</evidence>
<dbReference type="NCBIfam" id="TIGR01181">
    <property type="entry name" value="dTDP_gluc_dehyt"/>
    <property type="match status" value="1"/>
</dbReference>
<keyword evidence="7 8" id="KW-0456">Lyase</keyword>
<protein>
    <recommendedName>
        <fullName evidence="5 8">dTDP-glucose 4,6-dehydratase</fullName>
        <ecNumber evidence="4 8">4.2.1.46</ecNumber>
    </recommendedName>
</protein>
<dbReference type="AlphaFoldDB" id="S4AQY9"/>
<evidence type="ECO:0000256" key="7">
    <source>
        <dbReference type="ARBA" id="ARBA00023239"/>
    </source>
</evidence>
<sequence length="342" mass="37454">MLVTGGAGFIGSCFVRTVLKDGEPDTGSGSGSGSGNDGDGDSVIVLDKLTYAGRRSNLPAHHPRLDFVQGDIRDRALLRKLLPGCDAVVHFAAESHVDRSLHSADAFTETNVLGSQVLFDACLEADVPRIVHVSTDEVYGSVTTGASKEDDPLLPNSPYAASKAASDLVARAYHRSHGLPVMVTRCANNYGPRQDAEKVIPHFVTRLLDGRDVPLYGDGSHVRQWLHVSDHCRALRLVLEKGEPGEIYNIGGGTTLTNRELTFRLLRLCGADAGRIRHVTDRKAHDLRYAVDDSKLAALGYRPGVPFDEGLARTVEWYRGQRDRRVRRDQRDQRVQREGNVA</sequence>
<organism evidence="10 11">
    <name type="scientific">Streptomyces aurantiacus JA 4570</name>
    <dbReference type="NCBI Taxonomy" id="1286094"/>
    <lineage>
        <taxon>Bacteria</taxon>
        <taxon>Bacillati</taxon>
        <taxon>Actinomycetota</taxon>
        <taxon>Actinomycetes</taxon>
        <taxon>Kitasatosporales</taxon>
        <taxon>Streptomycetaceae</taxon>
        <taxon>Streptomyces</taxon>
        <taxon>Streptomyces aurantiacus group</taxon>
    </lineage>
</organism>
<evidence type="ECO:0000256" key="5">
    <source>
        <dbReference type="ARBA" id="ARBA00016977"/>
    </source>
</evidence>
<evidence type="ECO:0000256" key="4">
    <source>
        <dbReference type="ARBA" id="ARBA00011990"/>
    </source>
</evidence>
<evidence type="ECO:0000256" key="8">
    <source>
        <dbReference type="RuleBase" id="RU004473"/>
    </source>
</evidence>
<dbReference type="SUPFAM" id="SSF51735">
    <property type="entry name" value="NAD(P)-binding Rossmann-fold domains"/>
    <property type="match status" value="1"/>
</dbReference>
<evidence type="ECO:0000256" key="3">
    <source>
        <dbReference type="ARBA" id="ARBA00008178"/>
    </source>
</evidence>
<proteinExistence type="inferred from homology"/>
<evidence type="ECO:0000256" key="6">
    <source>
        <dbReference type="ARBA" id="ARBA00023027"/>
    </source>
</evidence>
<dbReference type="EC" id="4.2.1.46" evidence="4 8"/>
<dbReference type="Gene3D" id="3.40.50.720">
    <property type="entry name" value="NAD(P)-binding Rossmann-like Domain"/>
    <property type="match status" value="1"/>
</dbReference>
<dbReference type="Gene3D" id="3.90.25.10">
    <property type="entry name" value="UDP-galactose 4-epimerase, domain 1"/>
    <property type="match status" value="1"/>
</dbReference>
<name>S4AQY9_9ACTN</name>
<dbReference type="GO" id="GO:0008460">
    <property type="term" value="F:dTDP-glucose 4,6-dehydratase activity"/>
    <property type="evidence" value="ECO:0007669"/>
    <property type="project" value="UniProtKB-EC"/>
</dbReference>
<dbReference type="GO" id="GO:0009225">
    <property type="term" value="P:nucleotide-sugar metabolic process"/>
    <property type="evidence" value="ECO:0007669"/>
    <property type="project" value="InterPro"/>
</dbReference>
<dbReference type="InterPro" id="IPR036291">
    <property type="entry name" value="NAD(P)-bd_dom_sf"/>
</dbReference>
<evidence type="ECO:0000256" key="2">
    <source>
        <dbReference type="ARBA" id="ARBA00001911"/>
    </source>
</evidence>
<dbReference type="Proteomes" id="UP000014629">
    <property type="component" value="Unassembled WGS sequence"/>
</dbReference>
<evidence type="ECO:0000256" key="1">
    <source>
        <dbReference type="ARBA" id="ARBA00001539"/>
    </source>
</evidence>
<dbReference type="InterPro" id="IPR005888">
    <property type="entry name" value="dTDP_Gluc_deHydtase"/>
</dbReference>
<feature type="domain" description="NAD(P)-binding" evidence="9">
    <location>
        <begin position="2"/>
        <end position="313"/>
    </location>
</feature>
<reference evidence="10 11" key="1">
    <citation type="submission" date="2013-02" db="EMBL/GenBank/DDBJ databases">
        <title>Draft Genome Sequence of Streptomyces aurantiacus, Which Produces Setomimycin.</title>
        <authorList>
            <person name="Gruening B.A."/>
            <person name="Praeg A."/>
            <person name="Erxleben A."/>
            <person name="Guenther S."/>
            <person name="Mueller M."/>
        </authorList>
    </citation>
    <scope>NUCLEOTIDE SEQUENCE [LARGE SCALE GENOMIC DNA]</scope>
    <source>
        <strain evidence="10 11">JA 4570</strain>
    </source>
</reference>
<gene>
    <name evidence="10" type="ORF">STRAU_3039</name>
</gene>
<dbReference type="EMBL" id="AOPZ01000132">
    <property type="protein sequence ID" value="EPH43887.1"/>
    <property type="molecule type" value="Genomic_DNA"/>
</dbReference>
<accession>S4AQY9</accession>
<evidence type="ECO:0000313" key="10">
    <source>
        <dbReference type="EMBL" id="EPH43887.1"/>
    </source>
</evidence>
<keyword evidence="11" id="KW-1185">Reference proteome</keyword>
<keyword evidence="6" id="KW-0520">NAD</keyword>
<comment type="cofactor">
    <cofactor evidence="2 8">
        <name>NAD(+)</name>
        <dbReference type="ChEBI" id="CHEBI:57540"/>
    </cofactor>
</comment>
<comment type="similarity">
    <text evidence="3 8">Belongs to the NAD(P)-dependent epimerase/dehydratase family. dTDP-glucose dehydratase subfamily.</text>
</comment>
<comment type="catalytic activity">
    <reaction evidence="1 8">
        <text>dTDP-alpha-D-glucose = dTDP-4-dehydro-6-deoxy-alpha-D-glucose + H2O</text>
        <dbReference type="Rhea" id="RHEA:17221"/>
        <dbReference type="ChEBI" id="CHEBI:15377"/>
        <dbReference type="ChEBI" id="CHEBI:57477"/>
        <dbReference type="ChEBI" id="CHEBI:57649"/>
        <dbReference type="EC" id="4.2.1.46"/>
    </reaction>
</comment>
<evidence type="ECO:0000313" key="11">
    <source>
        <dbReference type="Proteomes" id="UP000014629"/>
    </source>
</evidence>
<dbReference type="PATRIC" id="fig|1286094.4.peg.3007"/>